<dbReference type="PANTHER" id="PTHR46596">
    <property type="entry name" value="SORTING NEXIN-4"/>
    <property type="match status" value="1"/>
</dbReference>
<name>A0ABN8ZRS1_RANTA</name>
<dbReference type="InterPro" id="IPR034783">
    <property type="entry name" value="SNX4"/>
</dbReference>
<keyword evidence="3" id="KW-1185">Reference proteome</keyword>
<dbReference type="PANTHER" id="PTHR46596:SF1">
    <property type="entry name" value="SORTING NEXIN-4"/>
    <property type="match status" value="1"/>
</dbReference>
<accession>A0ABN8ZRS1</accession>
<protein>
    <submittedName>
        <fullName evidence="2">Uncharacterized protein</fullName>
    </submittedName>
</protein>
<evidence type="ECO:0000313" key="2">
    <source>
        <dbReference type="EMBL" id="CAI9175616.1"/>
    </source>
</evidence>
<sequence>MDCRVSAGHHMDVYASSIDDILEDEEHYADQLKEYLFYAEALRAVCRKHELMQYDLEMAAQDLASKKQQCEELATGDCENIFFEGSDYPALRSRNSRAERSQNKDARRTNKGRRTTT</sequence>
<dbReference type="Proteomes" id="UP001176941">
    <property type="component" value="Chromosome 5"/>
</dbReference>
<organism evidence="2 3">
    <name type="scientific">Rangifer tarandus platyrhynchus</name>
    <name type="common">Svalbard reindeer</name>
    <dbReference type="NCBI Taxonomy" id="3082113"/>
    <lineage>
        <taxon>Eukaryota</taxon>
        <taxon>Metazoa</taxon>
        <taxon>Chordata</taxon>
        <taxon>Craniata</taxon>
        <taxon>Vertebrata</taxon>
        <taxon>Euteleostomi</taxon>
        <taxon>Mammalia</taxon>
        <taxon>Eutheria</taxon>
        <taxon>Laurasiatheria</taxon>
        <taxon>Artiodactyla</taxon>
        <taxon>Ruminantia</taxon>
        <taxon>Pecora</taxon>
        <taxon>Cervidae</taxon>
        <taxon>Odocoileinae</taxon>
        <taxon>Rangifer</taxon>
    </lineage>
</organism>
<evidence type="ECO:0000313" key="3">
    <source>
        <dbReference type="Proteomes" id="UP001176941"/>
    </source>
</evidence>
<feature type="region of interest" description="Disordered" evidence="1">
    <location>
        <begin position="92"/>
        <end position="117"/>
    </location>
</feature>
<proteinExistence type="predicted"/>
<reference evidence="2" key="1">
    <citation type="submission" date="2023-04" db="EMBL/GenBank/DDBJ databases">
        <authorList>
            <consortium name="ELIXIR-Norway"/>
        </authorList>
    </citation>
    <scope>NUCLEOTIDE SEQUENCE [LARGE SCALE GENOMIC DNA]</scope>
</reference>
<gene>
    <name evidence="2" type="ORF">MRATA1EN1_LOCUS24578</name>
</gene>
<dbReference type="EMBL" id="OX459941">
    <property type="protein sequence ID" value="CAI9175616.1"/>
    <property type="molecule type" value="Genomic_DNA"/>
</dbReference>
<dbReference type="InterPro" id="IPR027267">
    <property type="entry name" value="AH/BAR_dom_sf"/>
</dbReference>
<evidence type="ECO:0000256" key="1">
    <source>
        <dbReference type="SAM" id="MobiDB-lite"/>
    </source>
</evidence>
<dbReference type="Gene3D" id="1.20.1270.60">
    <property type="entry name" value="Arfaptin homology (AH) domain/BAR domain"/>
    <property type="match status" value="1"/>
</dbReference>
<feature type="compositionally biased region" description="Basic and acidic residues" evidence="1">
    <location>
        <begin position="96"/>
        <end position="108"/>
    </location>
</feature>